<feature type="transmembrane region" description="Helical" evidence="1">
    <location>
        <begin position="6"/>
        <end position="24"/>
    </location>
</feature>
<proteinExistence type="predicted"/>
<dbReference type="Proteomes" id="UP000236197">
    <property type="component" value="Unassembled WGS sequence"/>
</dbReference>
<comment type="caution">
    <text evidence="2">The sequence shown here is derived from an EMBL/GenBank/DDBJ whole genome shotgun (WGS) entry which is preliminary data.</text>
</comment>
<organism evidence="2 3">
    <name type="scientific">Enteroscipio rubneri</name>
    <dbReference type="NCBI Taxonomy" id="2070686"/>
    <lineage>
        <taxon>Bacteria</taxon>
        <taxon>Bacillati</taxon>
        <taxon>Actinomycetota</taxon>
        <taxon>Coriobacteriia</taxon>
        <taxon>Eggerthellales</taxon>
        <taxon>Eggerthellaceae</taxon>
        <taxon>Enteroscipio</taxon>
    </lineage>
</organism>
<dbReference type="OrthoDB" id="2229562at2"/>
<accession>A0A2K2U973</accession>
<reference evidence="3" key="1">
    <citation type="submission" date="2018-01" db="EMBL/GenBank/DDBJ databases">
        <title>Rubneribacter badeniensis gen. nov., sp. nov., and Colonibacter rubneri, gen. nov., sp. nov., WGS of new members of the Eggerthellaceae.</title>
        <authorList>
            <person name="Danylec N."/>
            <person name="Stoll D.A."/>
            <person name="Doetsch A."/>
            <person name="Kulling S.E."/>
            <person name="Huch M."/>
        </authorList>
    </citation>
    <scope>NUCLEOTIDE SEQUENCE [LARGE SCALE GENOMIC DNA]</scope>
    <source>
        <strain evidence="3">ResAG-96</strain>
    </source>
</reference>
<keyword evidence="1" id="KW-0472">Membrane</keyword>
<keyword evidence="3" id="KW-1185">Reference proteome</keyword>
<name>A0A2K2U973_9ACTN</name>
<dbReference type="AlphaFoldDB" id="A0A2K2U973"/>
<sequence length="192" mass="22127">MQEWAGIVVPSLVSIVGFLVTYFMSRKNLKDGLALTEKEFQNELLKQRSDKRLELMASAPYDALVLMQDMIDSGKNKKHSFPDTKLLEKQNNLYFKVYAYGSPSSLHILSSMQSENYQANMNSIVSVNAHRLICYYVLLASQLRMDVTGETVNPEEWFKMKFSDYHKTKSLFADANNQLVTELNLSKDFFIR</sequence>
<evidence type="ECO:0000313" key="2">
    <source>
        <dbReference type="EMBL" id="PNV66873.1"/>
    </source>
</evidence>
<keyword evidence="1" id="KW-0812">Transmembrane</keyword>
<dbReference type="EMBL" id="PPEK01000018">
    <property type="protein sequence ID" value="PNV66873.1"/>
    <property type="molecule type" value="Genomic_DNA"/>
</dbReference>
<evidence type="ECO:0000256" key="1">
    <source>
        <dbReference type="SAM" id="Phobius"/>
    </source>
</evidence>
<keyword evidence="1" id="KW-1133">Transmembrane helix</keyword>
<evidence type="ECO:0000313" key="3">
    <source>
        <dbReference type="Proteomes" id="UP000236197"/>
    </source>
</evidence>
<dbReference type="RefSeq" id="WP_103265767.1">
    <property type="nucleotide sequence ID" value="NZ_CABMLE010000018.1"/>
</dbReference>
<gene>
    <name evidence="2" type="ORF">C2L71_10815</name>
</gene>
<evidence type="ECO:0008006" key="4">
    <source>
        <dbReference type="Google" id="ProtNLM"/>
    </source>
</evidence>
<protein>
    <recommendedName>
        <fullName evidence="4">DUF4760 domain-containing protein</fullName>
    </recommendedName>
</protein>